<dbReference type="EMBL" id="PZJH01000001">
    <property type="protein sequence ID" value="RAK45958.1"/>
    <property type="molecule type" value="Genomic_DNA"/>
</dbReference>
<gene>
    <name evidence="2" type="ORF">BHU61_00495</name>
</gene>
<evidence type="ECO:0000313" key="3">
    <source>
        <dbReference type="Proteomes" id="UP000249808"/>
    </source>
</evidence>
<dbReference type="AlphaFoldDB" id="A0A327ZY50"/>
<sequence length="142" mass="17154">MKQYLVKYYIYFSIFTAFLLYLFLTGNGHLHPLEIIFISLLMFGYLLFIWPEAKIKYGDFDNESQKYSYRLKYQKVSLVFAVCLLLINLFSSIYLYFQHYDIFLMILIGLIWSVFTIGMIRTNMKFKKEYAAFIERQNTSER</sequence>
<proteinExistence type="predicted"/>
<reference evidence="2 3" key="1">
    <citation type="journal article" date="2018" name="Front. Microbiol.">
        <title>Description and Comparative Genomics of Macrococcus caseolyticus subsp. hominis subsp. nov., Macrococcus goetzii sp. nov., Macrococcus epidermidis sp. nov., and Macrococcus bohemicus sp. nov., Novel Macrococci From Human Clinical Material With Virulence Potential and Suspected Uptake of Foreign DNA by Natural Transformation.</title>
        <authorList>
            <person name="Maslanova I."/>
            <person name="Wertheimer Z."/>
            <person name="Sedlacek I."/>
            <person name="Svec P."/>
            <person name="Indrakova A."/>
            <person name="Kovarovic V."/>
            <person name="Schumann P."/>
            <person name="Sproer C."/>
            <person name="Kralova S."/>
            <person name="Sedo O."/>
            <person name="Kristofova L."/>
            <person name="Vrbovska V."/>
            <person name="Fuzik T."/>
            <person name="Petras P."/>
            <person name="Zdrahal Z."/>
            <person name="Ruzickova V."/>
            <person name="Doskar J."/>
            <person name="Pantucek R."/>
        </authorList>
    </citation>
    <scope>NUCLEOTIDE SEQUENCE [LARGE SCALE GENOMIC DNA]</scope>
    <source>
        <strain evidence="2 3">01/688</strain>
    </source>
</reference>
<protein>
    <submittedName>
        <fullName evidence="2">Uncharacterized protein</fullName>
    </submittedName>
</protein>
<evidence type="ECO:0000313" key="2">
    <source>
        <dbReference type="EMBL" id="RAK45958.1"/>
    </source>
</evidence>
<keyword evidence="1" id="KW-1133">Transmembrane helix</keyword>
<dbReference type="Proteomes" id="UP000249808">
    <property type="component" value="Unassembled WGS sequence"/>
</dbReference>
<feature type="transmembrane region" description="Helical" evidence="1">
    <location>
        <begin position="102"/>
        <end position="120"/>
    </location>
</feature>
<evidence type="ECO:0000256" key="1">
    <source>
        <dbReference type="SAM" id="Phobius"/>
    </source>
</evidence>
<feature type="transmembrane region" description="Helical" evidence="1">
    <location>
        <begin position="76"/>
        <end position="96"/>
    </location>
</feature>
<keyword evidence="3" id="KW-1185">Reference proteome</keyword>
<comment type="caution">
    <text evidence="2">The sequence shown here is derived from an EMBL/GenBank/DDBJ whole genome shotgun (WGS) entry which is preliminary data.</text>
</comment>
<feature type="transmembrane region" description="Helical" evidence="1">
    <location>
        <begin position="30"/>
        <end position="50"/>
    </location>
</feature>
<organism evidence="2 3">
    <name type="scientific">Macrococcus epidermidis</name>
    <dbReference type="NCBI Taxonomy" id="1902580"/>
    <lineage>
        <taxon>Bacteria</taxon>
        <taxon>Bacillati</taxon>
        <taxon>Bacillota</taxon>
        <taxon>Bacilli</taxon>
        <taxon>Bacillales</taxon>
        <taxon>Staphylococcaceae</taxon>
        <taxon>Macrococcus</taxon>
    </lineage>
</organism>
<name>A0A327ZY50_9STAP</name>
<feature type="transmembrane region" description="Helical" evidence="1">
    <location>
        <begin position="7"/>
        <end position="24"/>
    </location>
</feature>
<keyword evidence="1" id="KW-0472">Membrane</keyword>
<keyword evidence="1" id="KW-0812">Transmembrane</keyword>
<accession>A0A327ZY50</accession>